<dbReference type="InterPro" id="IPR007867">
    <property type="entry name" value="GMC_OxRtase_C"/>
</dbReference>
<dbReference type="Gene3D" id="3.50.50.60">
    <property type="entry name" value="FAD/NAD(P)-binding domain"/>
    <property type="match status" value="1"/>
</dbReference>
<dbReference type="EMBL" id="BLJY01000015">
    <property type="protein sequence ID" value="GFF21460.1"/>
    <property type="molecule type" value="Genomic_DNA"/>
</dbReference>
<protein>
    <submittedName>
        <fullName evidence="3">Cellobiose dehydrogenase</fullName>
    </submittedName>
</protein>
<organism evidence="3 4">
    <name type="scientific">Aspergillus terreus</name>
    <dbReference type="NCBI Taxonomy" id="33178"/>
    <lineage>
        <taxon>Eukaryota</taxon>
        <taxon>Fungi</taxon>
        <taxon>Dikarya</taxon>
        <taxon>Ascomycota</taxon>
        <taxon>Pezizomycotina</taxon>
        <taxon>Eurotiomycetes</taxon>
        <taxon>Eurotiomycetidae</taxon>
        <taxon>Eurotiales</taxon>
        <taxon>Aspergillaceae</taxon>
        <taxon>Aspergillus</taxon>
        <taxon>Aspergillus subgen. Circumdati</taxon>
    </lineage>
</organism>
<evidence type="ECO:0000256" key="2">
    <source>
        <dbReference type="RuleBase" id="RU003968"/>
    </source>
</evidence>
<dbReference type="Pfam" id="PF05199">
    <property type="entry name" value="GMC_oxred_C"/>
    <property type="match status" value="1"/>
</dbReference>
<sequence>MPSIAEVRPRAIRRPRAYIFWLDPPGSICFLLFIAGFCSIRDGSLRSSVWYAFGGQHRSVLQPCLGQSSTPVVYTDSDTGIVFDTWKIPAGTVTGGMTFGVALPSDALTTDATEFIGYLECALDASAGGWCGLSLGGSMTSNLLFMAYPYEDTVLTSLRFASGYVMPDVYAGNATVTQISSTVNSTHFTLLFRCEGCLSWNHNGQTGSANTSSGRMVLGWAQATESPTNPSCPDDISLVQHDSGSIWVATLDKNAASASYEEWTALANKTVPGDCSGDGGGGSGPEPVPVPDGASYDYIIVGGGAGGLPLADRLSEAGHKVLLIEKGPPSSGRWGGTMKPAWLDGTNLTRFDVPGLCNQIWHDSTGIACDGVDQMAGCVLGGGTAVNAGLWWRPYPLDWDVNFPSGWQSGDMLAATNRVFSRIPGTITPSTDSRLYLQQGANVLSNALLAGGYRSLSLNDNPDQKNHTLGHTPYMFSHGERGGPLATYLVSASGRDNFDLWLNTTVKRVVRSGSKVTGVEVEATLDGGYGGTVNLTDSGRVVLSAGTFGSAKILMRSGIGPKDQLTVVQSSADGETMIEESQWIELPVGENLIDHTNTDLVFTHPDVVFYDFYAAWDSPIETDAQSYLNNRAGILAQSAPNIGPIFFDEITGSDGVTRQLQWTARMEGSHDIPDGHAITVSQYLGRGMSSRGRMTLSASLDTTVSTLPWLRDQADVDAVIKGIENLRASLSRSNVTWAYPASNVSIADFVNDMPITASSRRANHWMGTCKLGTDDGRNGGTSVVDLNTKVYGMDNLFVVDASIFPGMVTTNPSAYIVTVSEHAADRILAL</sequence>
<dbReference type="InterPro" id="IPR053208">
    <property type="entry name" value="GMC_Oxidoreductase_CD"/>
</dbReference>
<dbReference type="InterPro" id="IPR036188">
    <property type="entry name" value="FAD/NAD-bd_sf"/>
</dbReference>
<comment type="similarity">
    <text evidence="1 2">Belongs to the GMC oxidoreductase family.</text>
</comment>
<dbReference type="InterPro" id="IPR000172">
    <property type="entry name" value="GMC_OxRdtase_N"/>
</dbReference>
<dbReference type="Gene3D" id="2.60.40.1210">
    <property type="entry name" value="Cellobiose dehydrogenase, cytochrome domain"/>
    <property type="match status" value="1"/>
</dbReference>
<dbReference type="InterPro" id="IPR015920">
    <property type="entry name" value="Cellobiose_DH-like_cyt"/>
</dbReference>
<dbReference type="FunFam" id="2.60.40.1210:FF:000004">
    <property type="entry name" value="Cellobiose dehydrogenase"/>
    <property type="match status" value="1"/>
</dbReference>
<dbReference type="GO" id="GO:0016614">
    <property type="term" value="F:oxidoreductase activity, acting on CH-OH group of donors"/>
    <property type="evidence" value="ECO:0007669"/>
    <property type="project" value="InterPro"/>
</dbReference>
<evidence type="ECO:0000313" key="4">
    <source>
        <dbReference type="Proteomes" id="UP000452235"/>
    </source>
</evidence>
<dbReference type="Pfam" id="PF00732">
    <property type="entry name" value="GMC_oxred_N"/>
    <property type="match status" value="1"/>
</dbReference>
<dbReference type="PANTHER" id="PTHR47190">
    <property type="entry name" value="DEHYDROGENASE, PUTATIVE-RELATED"/>
    <property type="match status" value="1"/>
</dbReference>
<dbReference type="SUPFAM" id="SSF51905">
    <property type="entry name" value="FAD/NAD(P)-binding domain"/>
    <property type="match status" value="1"/>
</dbReference>
<dbReference type="Gene3D" id="3.30.410.10">
    <property type="entry name" value="Cholesterol Oxidase, domain 2"/>
    <property type="match status" value="1"/>
</dbReference>
<evidence type="ECO:0000313" key="3">
    <source>
        <dbReference type="EMBL" id="GFF21460.1"/>
    </source>
</evidence>
<dbReference type="Pfam" id="PF16010">
    <property type="entry name" value="CDH-cyt"/>
    <property type="match status" value="1"/>
</dbReference>
<comment type="caution">
    <text evidence="3">The sequence shown here is derived from an EMBL/GenBank/DDBJ whole genome shotgun (WGS) entry which is preliminary data.</text>
</comment>
<dbReference type="SUPFAM" id="SSF49344">
    <property type="entry name" value="CBD9-like"/>
    <property type="match status" value="1"/>
</dbReference>
<proteinExistence type="inferred from homology"/>
<keyword evidence="4" id="KW-1185">Reference proteome</keyword>
<keyword evidence="2" id="KW-0274">FAD</keyword>
<dbReference type="PANTHER" id="PTHR47190:SF2">
    <property type="entry name" value="CELLOBIOSE DEHYDROGENASE (AFU_ORTHOLOGUE AFUA_2G17620)"/>
    <property type="match status" value="1"/>
</dbReference>
<reference evidence="3 4" key="1">
    <citation type="submission" date="2020-01" db="EMBL/GenBank/DDBJ databases">
        <title>Aspergillus terreus IFO 6365 whole genome shotgun sequence.</title>
        <authorList>
            <person name="Kanamasa S."/>
            <person name="Takahashi H."/>
        </authorList>
    </citation>
    <scope>NUCLEOTIDE SEQUENCE [LARGE SCALE GENOMIC DNA]</scope>
    <source>
        <strain evidence="3 4">IFO 6365</strain>
    </source>
</reference>
<dbReference type="Proteomes" id="UP000452235">
    <property type="component" value="Unassembled WGS sequence"/>
</dbReference>
<dbReference type="GO" id="GO:0050660">
    <property type="term" value="F:flavin adenine dinucleotide binding"/>
    <property type="evidence" value="ECO:0007669"/>
    <property type="project" value="InterPro"/>
</dbReference>
<name>A0A5M3ZDT3_ASPTE</name>
<accession>A0A5M3ZDT3</accession>
<keyword evidence="2" id="KW-0285">Flavoprotein</keyword>
<dbReference type="PROSITE" id="PS00623">
    <property type="entry name" value="GMC_OXRED_1"/>
    <property type="match status" value="1"/>
</dbReference>
<gene>
    <name evidence="3" type="ORF">ATEIFO6365_0015003100</name>
</gene>
<dbReference type="VEuPathDB" id="FungiDB:ATEG_09993"/>
<dbReference type="AlphaFoldDB" id="A0A5M3ZDT3"/>
<dbReference type="CDD" id="cd09630">
    <property type="entry name" value="CDH_like_cytochrome"/>
    <property type="match status" value="1"/>
</dbReference>
<evidence type="ECO:0000256" key="1">
    <source>
        <dbReference type="ARBA" id="ARBA00010790"/>
    </source>
</evidence>
<dbReference type="Pfam" id="PF13450">
    <property type="entry name" value="NAD_binding_8"/>
    <property type="match status" value="1"/>
</dbReference>
<dbReference type="OrthoDB" id="413885at2759"/>
<dbReference type="SUPFAM" id="SSF54373">
    <property type="entry name" value="FAD-linked reductases, C-terminal domain"/>
    <property type="match status" value="1"/>
</dbReference>